<protein>
    <submittedName>
        <fullName evidence="2">Uncharacterized protein</fullName>
    </submittedName>
</protein>
<dbReference type="EMBL" id="JMKJ01000144">
    <property type="protein sequence ID" value="KGG51976.1"/>
    <property type="molecule type" value="Genomic_DNA"/>
</dbReference>
<name>A0A098VW69_9MICR</name>
<accession>A0A098VW69</accession>
<dbReference type="GeneID" id="25259110"/>
<dbReference type="RefSeq" id="XP_013238432.1">
    <property type="nucleotide sequence ID" value="XM_013382978.1"/>
</dbReference>
<evidence type="ECO:0000256" key="1">
    <source>
        <dbReference type="SAM" id="MobiDB-lite"/>
    </source>
</evidence>
<dbReference type="AlphaFoldDB" id="A0A098VW69"/>
<evidence type="ECO:0000313" key="2">
    <source>
        <dbReference type="EMBL" id="KGG51976.1"/>
    </source>
</evidence>
<reference evidence="2 3" key="1">
    <citation type="submission" date="2014-04" db="EMBL/GenBank/DDBJ databases">
        <title>A new species of microsporidia sheds light on the evolution of extreme parasitism.</title>
        <authorList>
            <person name="Haag K.L."/>
            <person name="James T.Y."/>
            <person name="Larsson R."/>
            <person name="Schaer T.M."/>
            <person name="Refardt D."/>
            <person name="Pombert J.-F."/>
            <person name="Ebert D."/>
        </authorList>
    </citation>
    <scope>NUCLEOTIDE SEQUENCE [LARGE SCALE GENOMIC DNA]</scope>
    <source>
        <strain evidence="2 3">UGP3</strain>
        <tissue evidence="2">Spores</tissue>
    </source>
</reference>
<comment type="caution">
    <text evidence="2">The sequence shown here is derived from an EMBL/GenBank/DDBJ whole genome shotgun (WGS) entry which is preliminary data.</text>
</comment>
<evidence type="ECO:0000313" key="3">
    <source>
        <dbReference type="Proteomes" id="UP000029725"/>
    </source>
</evidence>
<organism evidence="2 3">
    <name type="scientific">Mitosporidium daphniae</name>
    <dbReference type="NCBI Taxonomy" id="1485682"/>
    <lineage>
        <taxon>Eukaryota</taxon>
        <taxon>Fungi</taxon>
        <taxon>Fungi incertae sedis</taxon>
        <taxon>Microsporidia</taxon>
        <taxon>Mitosporidium</taxon>
    </lineage>
</organism>
<dbReference type="HOGENOM" id="CLU_2126943_0_0_1"/>
<feature type="region of interest" description="Disordered" evidence="1">
    <location>
        <begin position="1"/>
        <end position="29"/>
    </location>
</feature>
<keyword evidence="3" id="KW-1185">Reference proteome</keyword>
<dbReference type="VEuPathDB" id="MicrosporidiaDB:DI09_22p10"/>
<dbReference type="Proteomes" id="UP000029725">
    <property type="component" value="Unassembled WGS sequence"/>
</dbReference>
<proteinExistence type="predicted"/>
<feature type="non-terminal residue" evidence="2">
    <location>
        <position position="1"/>
    </location>
</feature>
<sequence>PVGPCDDSSSVESFNDSSKIGSFNDSSSVESCNDSSKIGFSDLLSEVCSSVLTCNEGRTRKATNAVRNKSLRAFIEVDRLVKNLPSFYRLFCTVNFASNKNIVLNNCPFEQLKS</sequence>
<gene>
    <name evidence="2" type="ORF">DI09_22p10</name>
</gene>